<feature type="coiled-coil region" evidence="1">
    <location>
        <begin position="107"/>
        <end position="134"/>
    </location>
</feature>
<dbReference type="EMBL" id="QOIP01000010">
    <property type="protein sequence ID" value="RLU17961.1"/>
    <property type="molecule type" value="Genomic_DNA"/>
</dbReference>
<evidence type="ECO:0000256" key="1">
    <source>
        <dbReference type="SAM" id="Coils"/>
    </source>
</evidence>
<dbReference type="Proteomes" id="UP000279307">
    <property type="component" value="Chromosome 10"/>
</dbReference>
<evidence type="ECO:0008006" key="3">
    <source>
        <dbReference type="Google" id="ProtNLM"/>
    </source>
</evidence>
<reference evidence="2" key="2">
    <citation type="submission" date="2018-07" db="EMBL/GenBank/DDBJ databases">
        <authorList>
            <person name="Mckenzie S.K."/>
            <person name="Kronauer D.J.C."/>
        </authorList>
    </citation>
    <scope>NUCLEOTIDE SEQUENCE</scope>
    <source>
        <strain evidence="2">Clonal line C1</strain>
    </source>
</reference>
<dbReference type="OrthoDB" id="7696810at2759"/>
<organism evidence="2">
    <name type="scientific">Ooceraea biroi</name>
    <name type="common">Clonal raider ant</name>
    <name type="synonym">Cerapachys biroi</name>
    <dbReference type="NCBI Taxonomy" id="2015173"/>
    <lineage>
        <taxon>Eukaryota</taxon>
        <taxon>Metazoa</taxon>
        <taxon>Ecdysozoa</taxon>
        <taxon>Arthropoda</taxon>
        <taxon>Hexapoda</taxon>
        <taxon>Insecta</taxon>
        <taxon>Pterygota</taxon>
        <taxon>Neoptera</taxon>
        <taxon>Endopterygota</taxon>
        <taxon>Hymenoptera</taxon>
        <taxon>Apocrita</taxon>
        <taxon>Aculeata</taxon>
        <taxon>Formicoidea</taxon>
        <taxon>Formicidae</taxon>
        <taxon>Dorylinae</taxon>
        <taxon>Ooceraea</taxon>
    </lineage>
</organism>
<comment type="caution">
    <text evidence="2">The sequence shown here is derived from an EMBL/GenBank/DDBJ whole genome shotgun (WGS) entry which is preliminary data.</text>
</comment>
<reference evidence="2" key="1">
    <citation type="journal article" date="2018" name="Genome Res.">
        <title>The genomic architecture and molecular evolution of ant odorant receptors.</title>
        <authorList>
            <person name="McKenzie S.K."/>
            <person name="Kronauer D.J.C."/>
        </authorList>
    </citation>
    <scope>NUCLEOTIDE SEQUENCE [LARGE SCALE GENOMIC DNA]</scope>
    <source>
        <strain evidence="2">Clonal line C1</strain>
    </source>
</reference>
<dbReference type="AlphaFoldDB" id="A0A3L8DCA3"/>
<proteinExistence type="predicted"/>
<sequence length="173" mass="19999">MSKLWIKACNRTINRTAEELYKNYRIYSVHFNENMYLNDIKSRLLPRAIPNAITPNVMANSDTCIIPQGNEMLMTECNTSKEEIDIVQVVSKEVQMPQTLSHDTPRKNKLKGRIISLQRENRKLKEQLKNSLKKSKIKENLEYYGQLTNKFLSPSIAALVKEQAKLSAQSIKE</sequence>
<name>A0A3L8DCA3_OOCBI</name>
<keyword evidence="1" id="KW-0175">Coiled coil</keyword>
<gene>
    <name evidence="2" type="ORF">DMN91_010202</name>
</gene>
<evidence type="ECO:0000313" key="2">
    <source>
        <dbReference type="EMBL" id="RLU17961.1"/>
    </source>
</evidence>
<protein>
    <recommendedName>
        <fullName evidence="3">THAP-type domain-containing protein</fullName>
    </recommendedName>
</protein>
<accession>A0A3L8DCA3</accession>